<dbReference type="SUPFAM" id="SSF47413">
    <property type="entry name" value="lambda repressor-like DNA-binding domains"/>
    <property type="match status" value="1"/>
</dbReference>
<keyword evidence="7 8" id="KW-0539">Nucleus</keyword>
<dbReference type="InParanoid" id="D0Z7A1"/>
<feature type="region of interest" description="Disordered" evidence="11">
    <location>
        <begin position="895"/>
        <end position="939"/>
    </location>
</feature>
<gene>
    <name evidence="14" type="ORF">DVIR88_6g0065</name>
</gene>
<dbReference type="InterPro" id="IPR010982">
    <property type="entry name" value="Lambda_DNA-bd_dom_sf"/>
</dbReference>
<dbReference type="GO" id="GO:0000981">
    <property type="term" value="F:DNA-binding transcription factor activity, RNA polymerase II-specific"/>
    <property type="evidence" value="ECO:0007669"/>
    <property type="project" value="TreeGrafter"/>
</dbReference>
<dbReference type="Proteomes" id="UP000008792">
    <property type="component" value="Chromosome 6"/>
</dbReference>
<keyword evidence="15" id="KW-1185">Reference proteome</keyword>
<evidence type="ECO:0000256" key="5">
    <source>
        <dbReference type="ARBA" id="ARBA00023155"/>
    </source>
</evidence>
<dbReference type="EMBL" id="CM000831">
    <property type="protein sequence ID" value="ACY70528.1"/>
    <property type="molecule type" value="Genomic_DNA"/>
</dbReference>
<dbReference type="InterPro" id="IPR009057">
    <property type="entry name" value="Homeodomain-like_sf"/>
</dbReference>
<keyword evidence="3 10" id="KW-0805">Transcription regulation</keyword>
<dbReference type="STRING" id="7244.D0Z7A1"/>
<sequence>MESMNEIIDSQPFSQQLIVETSEYIGVESAHQTQTKTPEGEVGDAVTGMKYAKPRLDLHSPAALSSTMQTLIATHTDSSRIHDDEEDSTSVVMVIDEMGHNNLQATYQIVPQQLQLQGGRSLPMSLLPIHQERHSPVDFGGSDISLDGLSVSTASQIIAVKQEHKLVIVRENADVNGINRRASPHIDINMSNINVSVIDELSSDGGGGMEEVTLNQHHQQLLDDQHHQDHQHQHHQHQQYGHRLAASSSELIHHQVQQQQQQRQHQRTVQLGMGSHGSHGHHREALSVIVQAPEDEEDIDDDEDDDDRDSGGQLLSPALAVDNALEHSTYQTLTSVNNRISEPGFSPTSYATLTPIQPLPPISTMSDKFAYVGHISGSTSSSGSANGSTSSTSRINNCDPGGTAHGSFPSLPMPIEGAHPGSLGNLGLSGLGGVQSPYSSYDKLPSLISPPPHNFASSPPHGLSGMVGSCDLHTHSSSVASPVPGSVPGGCDTLSPHSELHSHSHSPQLQGNVNLNVHTAATPGQQGHGHGHGHGHGIGHGQAMQLAPVALQKQIICLSPTGGISDGVVVSDYESSYRTHHHHEHELLMATSSTSNNSTGGRSSQLRLQHSPTLSPHSVSAGSVVSMSLHSPASVVTLPNMNGSVANLSVDLPVVVSLSPTPPPGDNSIAAGIDEIVQRQSQKQHQQHGHQGQHDGNECNPNSDHNLNNNLEVCNINQHQNGFVGERQTQPKLATHSPKLTGVASVSSNVSSTAAAAVNNRSNGPNDMEEINTKELAQRISAELKRYSIPQAIFAQRVLCRSQGTLSDLLRNPKPWSKLKSGRETFRRMFKWLQEPEFQRMSALRMAAAQIPQRPATGAGSGSSSGSGVGSMGNAAFSSGSGSSTAPAVVLTNTSSDASHGSTISRNAVLGGSAGSGVGAGSNCRRKEEPHIEQMPQPKKPRLVFTDLQRRTLQAIFKETKRPSKEMQVTIARQLGLEPTTVGNFFMNARRRSMDKWRDDDTKNAQHPHSRHPHQEETDERESNSGTHGHYGSLHTTAMSPLGNFDDEGEMDLDLEHHDFLVDDHDHDGDEHDDML</sequence>
<keyword evidence="5 8" id="KW-0371">Homeobox</keyword>
<feature type="compositionally biased region" description="Gly residues" evidence="11">
    <location>
        <begin position="859"/>
        <end position="869"/>
    </location>
</feature>
<evidence type="ECO:0000256" key="11">
    <source>
        <dbReference type="SAM" id="MobiDB-lite"/>
    </source>
</evidence>
<evidence type="ECO:0000256" key="1">
    <source>
        <dbReference type="ARBA" id="ARBA00004123"/>
    </source>
</evidence>
<evidence type="ECO:0000259" key="12">
    <source>
        <dbReference type="PROSITE" id="PS50071"/>
    </source>
</evidence>
<evidence type="ECO:0000256" key="9">
    <source>
        <dbReference type="RuleBase" id="RU000682"/>
    </source>
</evidence>
<feature type="compositionally biased region" description="Polar residues" evidence="11">
    <location>
        <begin position="605"/>
        <end position="619"/>
    </location>
</feature>
<proteinExistence type="inferred from homology"/>
<evidence type="ECO:0000313" key="14">
    <source>
        <dbReference type="EMBL" id="ACY70528.1"/>
    </source>
</evidence>
<dbReference type="SMART" id="SM01109">
    <property type="entry name" value="CUT"/>
    <property type="match status" value="1"/>
</dbReference>
<dbReference type="GO" id="GO:0000978">
    <property type="term" value="F:RNA polymerase II cis-regulatory region sequence-specific DNA binding"/>
    <property type="evidence" value="ECO:0007669"/>
    <property type="project" value="TreeGrafter"/>
</dbReference>
<dbReference type="GO" id="GO:0005634">
    <property type="term" value="C:nucleus"/>
    <property type="evidence" value="ECO:0007669"/>
    <property type="project" value="UniProtKB-SubCell"/>
</dbReference>
<evidence type="ECO:0000256" key="6">
    <source>
        <dbReference type="ARBA" id="ARBA00023163"/>
    </source>
</evidence>
<evidence type="ECO:0000259" key="13">
    <source>
        <dbReference type="PROSITE" id="PS51042"/>
    </source>
</evidence>
<feature type="region of interest" description="Disordered" evidence="11">
    <location>
        <begin position="256"/>
        <end position="282"/>
    </location>
</feature>
<accession>D0Z7A1</accession>
<dbReference type="SUPFAM" id="SSF46689">
    <property type="entry name" value="Homeodomain-like"/>
    <property type="match status" value="1"/>
</dbReference>
<dbReference type="PROSITE" id="PS50071">
    <property type="entry name" value="HOMEOBOX_2"/>
    <property type="match status" value="1"/>
</dbReference>
<dbReference type="Gene3D" id="1.10.10.60">
    <property type="entry name" value="Homeodomain-like"/>
    <property type="match status" value="1"/>
</dbReference>
<dbReference type="SMART" id="SM00389">
    <property type="entry name" value="HOX"/>
    <property type="match status" value="1"/>
</dbReference>
<feature type="compositionally biased region" description="Low complexity" evidence="11">
    <location>
        <begin position="256"/>
        <end position="273"/>
    </location>
</feature>
<dbReference type="PANTHER" id="PTHR14057:SF47">
    <property type="entry name" value="HOMEOBOX PROTEIN ONECUT"/>
    <property type="match status" value="1"/>
</dbReference>
<reference evidence="15" key="1">
    <citation type="journal article" date="2007" name="Nature">
        <title>Evolution of genes and genomes on the Drosophila phylogeny.</title>
        <authorList>
            <consortium name="Drosophila 12 Genomes Consortium"/>
            <person name="Clark A.G."/>
            <person name="Eisen M.B."/>
            <person name="Smith D.R."/>
            <person name="Bergman C.M."/>
            <person name="Oliver B."/>
            <person name="Markow T.A."/>
            <person name="Kaufman T.C."/>
            <person name="Kellis M."/>
            <person name="Gelbart W."/>
            <person name="Iyer V.N."/>
            <person name="Pollard D.A."/>
            <person name="Sackton T.B."/>
            <person name="Larracuente A.M."/>
            <person name="Singh N.D."/>
            <person name="Abad J.P."/>
            <person name="Abt D.N."/>
            <person name="Adryan B."/>
            <person name="Aguade M."/>
            <person name="Akashi H."/>
            <person name="Anderson W.W."/>
            <person name="Aquadro C.F."/>
            <person name="Ardell D.H."/>
            <person name="Arguello R."/>
            <person name="Artieri C.G."/>
            <person name="Barbash D.A."/>
            <person name="Barker D."/>
            <person name="Barsanti P."/>
            <person name="Batterham P."/>
            <person name="Batzoglou S."/>
            <person name="Begun D."/>
            <person name="Bhutkar A."/>
            <person name="Blanco E."/>
            <person name="Bosak S.A."/>
            <person name="Bradley R.K."/>
            <person name="Brand A.D."/>
            <person name="Brent M.R."/>
            <person name="Brooks A.N."/>
            <person name="Brown R.H."/>
            <person name="Butlin R.K."/>
            <person name="Caggese C."/>
            <person name="Calvi B.R."/>
            <person name="Bernardo de Carvalho A."/>
            <person name="Caspi A."/>
            <person name="Castrezana S."/>
            <person name="Celniker S.E."/>
            <person name="Chang J.L."/>
            <person name="Chapple C."/>
            <person name="Chatterji S."/>
            <person name="Chinwalla A."/>
            <person name="Civetta A."/>
            <person name="Clifton S.W."/>
            <person name="Comeron J.M."/>
            <person name="Costello J.C."/>
            <person name="Coyne J.A."/>
            <person name="Daub J."/>
            <person name="David R.G."/>
            <person name="Delcher A.L."/>
            <person name="Delehaunty K."/>
            <person name="Do C.B."/>
            <person name="Ebling H."/>
            <person name="Edwards K."/>
            <person name="Eickbush T."/>
            <person name="Evans J.D."/>
            <person name="Filipski A."/>
            <person name="Findeiss S."/>
            <person name="Freyhult E."/>
            <person name="Fulton L."/>
            <person name="Fulton R."/>
            <person name="Garcia A.C."/>
            <person name="Gardiner A."/>
            <person name="Garfield D.A."/>
            <person name="Garvin B.E."/>
            <person name="Gibson G."/>
            <person name="Gilbert D."/>
            <person name="Gnerre S."/>
            <person name="Godfrey J."/>
            <person name="Good R."/>
            <person name="Gotea V."/>
            <person name="Gravely B."/>
            <person name="Greenberg A.J."/>
            <person name="Griffiths-Jones S."/>
            <person name="Gross S."/>
            <person name="Guigo R."/>
            <person name="Gustafson E.A."/>
            <person name="Haerty W."/>
            <person name="Hahn M.W."/>
            <person name="Halligan D.L."/>
            <person name="Halpern A.L."/>
            <person name="Halter G.M."/>
            <person name="Han M.V."/>
            <person name="Heger A."/>
            <person name="Hillier L."/>
            <person name="Hinrichs A.S."/>
            <person name="Holmes I."/>
            <person name="Hoskins R.A."/>
            <person name="Hubisz M.J."/>
            <person name="Hultmark D."/>
            <person name="Huntley M.A."/>
            <person name="Jaffe D.B."/>
            <person name="Jagadeeshan S."/>
            <person name="Jeck W.R."/>
            <person name="Johnson J."/>
            <person name="Jones C.D."/>
            <person name="Jordan W.C."/>
            <person name="Karpen G.H."/>
            <person name="Kataoka E."/>
            <person name="Keightley P.D."/>
            <person name="Kheradpour P."/>
            <person name="Kirkness E.F."/>
            <person name="Koerich L.B."/>
            <person name="Kristiansen K."/>
            <person name="Kudrna D."/>
            <person name="Kulathinal R.J."/>
            <person name="Kumar S."/>
            <person name="Kwok R."/>
            <person name="Lander E."/>
            <person name="Langley C.H."/>
            <person name="Lapoint R."/>
            <person name="Lazzaro B.P."/>
            <person name="Lee S.J."/>
            <person name="Levesque L."/>
            <person name="Li R."/>
            <person name="Lin C.F."/>
            <person name="Lin M.F."/>
            <person name="Lindblad-Toh K."/>
            <person name="Llopart A."/>
            <person name="Long M."/>
            <person name="Low L."/>
            <person name="Lozovsky E."/>
            <person name="Lu J."/>
            <person name="Luo M."/>
            <person name="Machado C.A."/>
            <person name="Makalowski W."/>
            <person name="Marzo M."/>
            <person name="Matsuda M."/>
            <person name="Matzkin L."/>
            <person name="McAllister B."/>
            <person name="McBride C.S."/>
            <person name="McKernan B."/>
            <person name="McKernan K."/>
            <person name="Mendez-Lago M."/>
            <person name="Minx P."/>
            <person name="Mollenhauer M.U."/>
            <person name="Montooth K."/>
            <person name="Mount S.M."/>
            <person name="Mu X."/>
            <person name="Myers E."/>
            <person name="Negre B."/>
            <person name="Newfeld S."/>
            <person name="Nielsen R."/>
            <person name="Noor M.A."/>
            <person name="O'Grady P."/>
            <person name="Pachter L."/>
            <person name="Papaceit M."/>
            <person name="Parisi M.J."/>
            <person name="Parisi M."/>
            <person name="Parts L."/>
            <person name="Pedersen J.S."/>
            <person name="Pesole G."/>
            <person name="Phillippy A.M."/>
            <person name="Ponting C.P."/>
            <person name="Pop M."/>
            <person name="Porcelli D."/>
            <person name="Powell J.R."/>
            <person name="Prohaska S."/>
            <person name="Pruitt K."/>
            <person name="Puig M."/>
            <person name="Quesneville H."/>
            <person name="Ram K.R."/>
            <person name="Rand D."/>
            <person name="Rasmussen M.D."/>
            <person name="Reed L.K."/>
            <person name="Reenan R."/>
            <person name="Reily A."/>
            <person name="Remington K.A."/>
            <person name="Rieger T.T."/>
            <person name="Ritchie M.G."/>
            <person name="Robin C."/>
            <person name="Rogers Y.H."/>
            <person name="Rohde C."/>
            <person name="Rozas J."/>
            <person name="Rubenfield M.J."/>
            <person name="Ruiz A."/>
            <person name="Russo S."/>
            <person name="Salzberg S.L."/>
            <person name="Sanchez-Gracia A."/>
            <person name="Saranga D.J."/>
            <person name="Sato H."/>
            <person name="Schaeffer S.W."/>
            <person name="Schatz M.C."/>
            <person name="Schlenke T."/>
            <person name="Schwartz R."/>
            <person name="Segarra C."/>
            <person name="Singh R.S."/>
            <person name="Sirot L."/>
            <person name="Sirota M."/>
            <person name="Sisneros N.B."/>
            <person name="Smith C.D."/>
            <person name="Smith T.F."/>
            <person name="Spieth J."/>
            <person name="Stage D.E."/>
            <person name="Stark A."/>
            <person name="Stephan W."/>
            <person name="Strausberg R.L."/>
            <person name="Strempel S."/>
            <person name="Sturgill D."/>
            <person name="Sutton G."/>
            <person name="Sutton G.G."/>
            <person name="Tao W."/>
            <person name="Teichmann S."/>
            <person name="Tobari Y.N."/>
            <person name="Tomimura Y."/>
            <person name="Tsolas J.M."/>
            <person name="Valente V.L."/>
            <person name="Venter E."/>
            <person name="Venter J.C."/>
            <person name="Vicario S."/>
            <person name="Vieira F.G."/>
            <person name="Vilella A.J."/>
            <person name="Villasante A."/>
            <person name="Walenz B."/>
            <person name="Wang J."/>
            <person name="Wasserman M."/>
            <person name="Watts T."/>
            <person name="Wilson D."/>
            <person name="Wilson R.K."/>
            <person name="Wing R.A."/>
            <person name="Wolfner M.F."/>
            <person name="Wong A."/>
            <person name="Wong G.K."/>
            <person name="Wu C.I."/>
            <person name="Wu G."/>
            <person name="Yamamoto D."/>
            <person name="Yang H.P."/>
            <person name="Yang S.P."/>
            <person name="Yorke J.A."/>
            <person name="Yoshida K."/>
            <person name="Zdobnov E."/>
            <person name="Zhang P."/>
            <person name="Zhang Y."/>
            <person name="Zimin A.V."/>
            <person name="Baldwin J."/>
            <person name="Abdouelleil A."/>
            <person name="Abdulkadir J."/>
            <person name="Abebe A."/>
            <person name="Abera B."/>
            <person name="Abreu J."/>
            <person name="Acer S.C."/>
            <person name="Aftuck L."/>
            <person name="Alexander A."/>
            <person name="An P."/>
            <person name="Anderson E."/>
            <person name="Anderson S."/>
            <person name="Arachi H."/>
            <person name="Azer M."/>
            <person name="Bachantsang P."/>
            <person name="Barry A."/>
            <person name="Bayul T."/>
            <person name="Berlin A."/>
            <person name="Bessette D."/>
            <person name="Bloom T."/>
            <person name="Blye J."/>
            <person name="Boguslavskiy L."/>
            <person name="Bonnet C."/>
            <person name="Boukhgalter B."/>
            <person name="Bourzgui I."/>
            <person name="Brown A."/>
            <person name="Cahill P."/>
            <person name="Channer S."/>
            <person name="Cheshatsang Y."/>
            <person name="Chuda L."/>
            <person name="Citroen M."/>
            <person name="Collymore A."/>
            <person name="Cooke P."/>
            <person name="Costello M."/>
            <person name="D'Aco K."/>
            <person name="Daza R."/>
            <person name="De Haan G."/>
            <person name="DeGray S."/>
            <person name="DeMaso C."/>
            <person name="Dhargay N."/>
            <person name="Dooley K."/>
            <person name="Dooley E."/>
            <person name="Doricent M."/>
            <person name="Dorje P."/>
            <person name="Dorjee K."/>
            <person name="Dupes A."/>
            <person name="Elong R."/>
            <person name="Falk J."/>
            <person name="Farina A."/>
            <person name="Faro S."/>
            <person name="Ferguson D."/>
            <person name="Fisher S."/>
            <person name="Foley C.D."/>
            <person name="Franke A."/>
            <person name="Friedrich D."/>
            <person name="Gadbois L."/>
            <person name="Gearin G."/>
            <person name="Gearin C.R."/>
            <person name="Giannoukos G."/>
            <person name="Goode T."/>
            <person name="Graham J."/>
            <person name="Grandbois E."/>
            <person name="Grewal S."/>
            <person name="Gyaltsen K."/>
            <person name="Hafez N."/>
            <person name="Hagos B."/>
            <person name="Hall J."/>
            <person name="Henson C."/>
            <person name="Hollinger A."/>
            <person name="Honan T."/>
            <person name="Huard M.D."/>
            <person name="Hughes L."/>
            <person name="Hurhula B."/>
            <person name="Husby M.E."/>
            <person name="Kamat A."/>
            <person name="Kanga B."/>
            <person name="Kashin S."/>
            <person name="Khazanovich D."/>
            <person name="Kisner P."/>
            <person name="Lance K."/>
            <person name="Lara M."/>
            <person name="Lee W."/>
            <person name="Lennon N."/>
            <person name="Letendre F."/>
            <person name="LeVine R."/>
            <person name="Lipovsky A."/>
            <person name="Liu X."/>
            <person name="Liu J."/>
            <person name="Liu S."/>
            <person name="Lokyitsang T."/>
            <person name="Lokyitsang Y."/>
            <person name="Lubonja R."/>
            <person name="Lui A."/>
            <person name="MacDonald P."/>
            <person name="Magnisalis V."/>
            <person name="Maru K."/>
            <person name="Matthews C."/>
            <person name="McCusker W."/>
            <person name="McDonough S."/>
            <person name="Mehta T."/>
            <person name="Meldrim J."/>
            <person name="Meneus L."/>
            <person name="Mihai O."/>
            <person name="Mihalev A."/>
            <person name="Mihova T."/>
            <person name="Mittelman R."/>
            <person name="Mlenga V."/>
            <person name="Montmayeur A."/>
            <person name="Mulrain L."/>
            <person name="Navidi A."/>
            <person name="Naylor J."/>
            <person name="Negash T."/>
            <person name="Nguyen T."/>
            <person name="Nguyen N."/>
            <person name="Nicol R."/>
            <person name="Norbu C."/>
            <person name="Norbu N."/>
            <person name="Novod N."/>
            <person name="O'Neill B."/>
            <person name="Osman S."/>
            <person name="Markiewicz E."/>
            <person name="Oyono O.L."/>
            <person name="Patti C."/>
            <person name="Phunkhang P."/>
            <person name="Pierre F."/>
            <person name="Priest M."/>
            <person name="Raghuraman S."/>
            <person name="Rege F."/>
            <person name="Reyes R."/>
            <person name="Rise C."/>
            <person name="Rogov P."/>
            <person name="Ross K."/>
            <person name="Ryan E."/>
            <person name="Settipalli S."/>
            <person name="Shea T."/>
            <person name="Sherpa N."/>
            <person name="Shi L."/>
            <person name="Shih D."/>
            <person name="Sparrow T."/>
            <person name="Spaulding J."/>
            <person name="Stalker J."/>
            <person name="Stange-Thomann N."/>
            <person name="Stavropoulos S."/>
            <person name="Stone C."/>
            <person name="Strader C."/>
            <person name="Tesfaye S."/>
            <person name="Thomson T."/>
            <person name="Thoulutsang Y."/>
            <person name="Thoulutsang D."/>
            <person name="Topham K."/>
            <person name="Topping I."/>
            <person name="Tsamla T."/>
            <person name="Vassiliev H."/>
            <person name="Vo A."/>
            <person name="Wangchuk T."/>
            <person name="Wangdi T."/>
            <person name="Weiand M."/>
            <person name="Wilkinson J."/>
            <person name="Wilson A."/>
            <person name="Yadav S."/>
            <person name="Young G."/>
            <person name="Yu Q."/>
            <person name="Zembek L."/>
            <person name="Zhong D."/>
            <person name="Zimmer A."/>
            <person name="Zwirko Z."/>
            <person name="Jaffe D.B."/>
            <person name="Alvarez P."/>
            <person name="Brockman W."/>
            <person name="Butler J."/>
            <person name="Chin C."/>
            <person name="Gnerre S."/>
            <person name="Grabherr M."/>
            <person name="Kleber M."/>
            <person name="Mauceli E."/>
            <person name="MacCallum I."/>
        </authorList>
    </citation>
    <scope>NUCLEOTIDE SEQUENCE [LARGE SCALE GENOMIC DNA]</scope>
    <source>
        <strain evidence="15">Tucson 15010-1051.87</strain>
    </source>
</reference>
<feature type="region of interest" description="Disordered" evidence="11">
    <location>
        <begin position="377"/>
        <end position="416"/>
    </location>
</feature>
<feature type="compositionally biased region" description="Polar residues" evidence="11">
    <location>
        <begin position="895"/>
        <end position="906"/>
    </location>
</feature>
<evidence type="ECO:0000256" key="3">
    <source>
        <dbReference type="ARBA" id="ARBA00023015"/>
    </source>
</evidence>
<dbReference type="Pfam" id="PF00046">
    <property type="entry name" value="Homeodomain"/>
    <property type="match status" value="1"/>
</dbReference>
<dbReference type="PROSITE" id="PS51042">
    <property type="entry name" value="CUT"/>
    <property type="match status" value="1"/>
</dbReference>
<evidence type="ECO:0000256" key="4">
    <source>
        <dbReference type="ARBA" id="ARBA00023125"/>
    </source>
</evidence>
<evidence type="ECO:0000256" key="2">
    <source>
        <dbReference type="ARBA" id="ARBA00008190"/>
    </source>
</evidence>
<dbReference type="Gene3D" id="1.10.260.40">
    <property type="entry name" value="lambda repressor-like DNA-binding domains"/>
    <property type="match status" value="1"/>
</dbReference>
<dbReference type="PANTHER" id="PTHR14057">
    <property type="entry name" value="TRANSCRIPTION FACTOR ONECUT"/>
    <property type="match status" value="1"/>
</dbReference>
<feature type="region of interest" description="Disordered" evidence="11">
    <location>
        <begin position="588"/>
        <end position="619"/>
    </location>
</feature>
<dbReference type="FunCoup" id="D0Z7A1">
    <property type="interactions" value="54"/>
</dbReference>
<feature type="region of interest" description="Disordered" evidence="11">
    <location>
        <begin position="678"/>
        <end position="706"/>
    </location>
</feature>
<dbReference type="FunFam" id="1.10.260.40:FF:000005">
    <property type="entry name" value="One cut domain family member"/>
    <property type="match status" value="1"/>
</dbReference>
<dbReference type="AlphaFoldDB" id="D0Z7A1"/>
<feature type="region of interest" description="Disordered" evidence="11">
    <location>
        <begin position="849"/>
        <end position="869"/>
    </location>
</feature>
<dbReference type="OrthoDB" id="10068888at2759"/>
<evidence type="ECO:0000313" key="15">
    <source>
        <dbReference type="Proteomes" id="UP000008792"/>
    </source>
</evidence>
<feature type="region of interest" description="Disordered" evidence="11">
    <location>
        <begin position="996"/>
        <end position="1050"/>
    </location>
</feature>
<feature type="DNA-binding region" description="Homeobox" evidence="8">
    <location>
        <begin position="938"/>
        <end position="997"/>
    </location>
</feature>
<feature type="domain" description="Homeobox" evidence="12">
    <location>
        <begin position="936"/>
        <end position="996"/>
    </location>
</feature>
<comment type="subcellular location">
    <subcellularLocation>
        <location evidence="1 8 9">Nucleus</location>
    </subcellularLocation>
</comment>
<feature type="domain" description="CUT" evidence="13">
    <location>
        <begin position="762"/>
        <end position="848"/>
    </location>
</feature>
<feature type="compositionally biased region" description="Low complexity" evidence="11">
    <location>
        <begin position="591"/>
        <end position="604"/>
    </location>
</feature>
<dbReference type="InterPro" id="IPR051649">
    <property type="entry name" value="CUT_Homeobox"/>
</dbReference>
<dbReference type="Pfam" id="PF02376">
    <property type="entry name" value="CUT"/>
    <property type="match status" value="1"/>
</dbReference>
<evidence type="ECO:0000256" key="10">
    <source>
        <dbReference type="RuleBase" id="RU361129"/>
    </source>
</evidence>
<dbReference type="InterPro" id="IPR003350">
    <property type="entry name" value="CUT_dom"/>
</dbReference>
<keyword evidence="4 8" id="KW-0238">DNA-binding</keyword>
<evidence type="ECO:0000256" key="7">
    <source>
        <dbReference type="ARBA" id="ARBA00023242"/>
    </source>
</evidence>
<organism evidence="14 15">
    <name type="scientific">Drosophila virilis</name>
    <name type="common">Fruit fly</name>
    <dbReference type="NCBI Taxonomy" id="7244"/>
    <lineage>
        <taxon>Eukaryota</taxon>
        <taxon>Metazoa</taxon>
        <taxon>Ecdysozoa</taxon>
        <taxon>Arthropoda</taxon>
        <taxon>Hexapoda</taxon>
        <taxon>Insecta</taxon>
        <taxon>Pterygota</taxon>
        <taxon>Neoptera</taxon>
        <taxon>Endopterygota</taxon>
        <taxon>Diptera</taxon>
        <taxon>Brachycera</taxon>
        <taxon>Muscomorpha</taxon>
        <taxon>Ephydroidea</taxon>
        <taxon>Drosophilidae</taxon>
        <taxon>Drosophila</taxon>
    </lineage>
</organism>
<feature type="compositionally biased region" description="Low complexity" evidence="11">
    <location>
        <begin position="377"/>
        <end position="393"/>
    </location>
</feature>
<comment type="similarity">
    <text evidence="2 10">Belongs to the CUT homeobox family.</text>
</comment>
<keyword evidence="6 10" id="KW-0804">Transcription</keyword>
<dbReference type="CDD" id="cd00086">
    <property type="entry name" value="homeodomain"/>
    <property type="match status" value="1"/>
</dbReference>
<dbReference type="FunFam" id="1.10.10.60:FF:000054">
    <property type="entry name" value="One cut domain family member"/>
    <property type="match status" value="1"/>
</dbReference>
<feature type="region of interest" description="Disordered" evidence="11">
    <location>
        <begin position="223"/>
        <end position="243"/>
    </location>
</feature>
<protein>
    <recommendedName>
        <fullName evidence="10">One cut domain family member</fullName>
    </recommendedName>
</protein>
<dbReference type="InterPro" id="IPR001356">
    <property type="entry name" value="HD"/>
</dbReference>
<evidence type="ECO:0000256" key="8">
    <source>
        <dbReference type="PROSITE-ProRule" id="PRU00108"/>
    </source>
</evidence>
<name>D0Z7A1_DROVI</name>